<proteinExistence type="predicted"/>
<dbReference type="InterPro" id="IPR044730">
    <property type="entry name" value="RNase_H-like_dom_plant"/>
</dbReference>
<feature type="compositionally biased region" description="Basic and acidic residues" evidence="1">
    <location>
        <begin position="275"/>
        <end position="284"/>
    </location>
</feature>
<feature type="domain" description="RNase H type-1" evidence="2">
    <location>
        <begin position="811"/>
        <end position="931"/>
    </location>
</feature>
<feature type="region of interest" description="Disordered" evidence="1">
    <location>
        <begin position="157"/>
        <end position="237"/>
    </location>
</feature>
<dbReference type="Pfam" id="PF13966">
    <property type="entry name" value="zf-RVT"/>
    <property type="match status" value="1"/>
</dbReference>
<dbReference type="Proteomes" id="UP000886595">
    <property type="component" value="Unassembled WGS sequence"/>
</dbReference>
<evidence type="ECO:0008006" key="7">
    <source>
        <dbReference type="Google" id="ProtNLM"/>
    </source>
</evidence>
<dbReference type="Pfam" id="PF14111">
    <property type="entry name" value="DUF4283"/>
    <property type="match status" value="1"/>
</dbReference>
<dbReference type="InterPro" id="IPR012337">
    <property type="entry name" value="RNaseH-like_sf"/>
</dbReference>
<evidence type="ECO:0000259" key="3">
    <source>
        <dbReference type="Pfam" id="PF13966"/>
    </source>
</evidence>
<feature type="compositionally biased region" description="Polar residues" evidence="1">
    <location>
        <begin position="363"/>
        <end position="372"/>
    </location>
</feature>
<gene>
    <name evidence="5" type="ORF">Bca52824_059983</name>
</gene>
<name>A0A8X7R0J9_BRACI</name>
<protein>
    <recommendedName>
        <fullName evidence="7">RNase H type-1 domain-containing protein</fullName>
    </recommendedName>
</protein>
<dbReference type="EMBL" id="JAAMPC010000012">
    <property type="protein sequence ID" value="KAG2277428.1"/>
    <property type="molecule type" value="Genomic_DNA"/>
</dbReference>
<feature type="region of interest" description="Disordered" evidence="1">
    <location>
        <begin position="448"/>
        <end position="543"/>
    </location>
</feature>
<feature type="region of interest" description="Disordered" evidence="1">
    <location>
        <begin position="262"/>
        <end position="375"/>
    </location>
</feature>
<organism evidence="5 6">
    <name type="scientific">Brassica carinata</name>
    <name type="common">Ethiopian mustard</name>
    <name type="synonym">Abyssinian cabbage</name>
    <dbReference type="NCBI Taxonomy" id="52824"/>
    <lineage>
        <taxon>Eukaryota</taxon>
        <taxon>Viridiplantae</taxon>
        <taxon>Streptophyta</taxon>
        <taxon>Embryophyta</taxon>
        <taxon>Tracheophyta</taxon>
        <taxon>Spermatophyta</taxon>
        <taxon>Magnoliopsida</taxon>
        <taxon>eudicotyledons</taxon>
        <taxon>Gunneridae</taxon>
        <taxon>Pentapetalae</taxon>
        <taxon>rosids</taxon>
        <taxon>malvids</taxon>
        <taxon>Brassicales</taxon>
        <taxon>Brassicaceae</taxon>
        <taxon>Brassiceae</taxon>
        <taxon>Brassica</taxon>
    </lineage>
</organism>
<dbReference type="GO" id="GO:0004523">
    <property type="term" value="F:RNA-DNA hybrid ribonuclease activity"/>
    <property type="evidence" value="ECO:0007669"/>
    <property type="project" value="InterPro"/>
</dbReference>
<dbReference type="PANTHER" id="PTHR47074">
    <property type="entry name" value="BNAC02G40300D PROTEIN"/>
    <property type="match status" value="1"/>
</dbReference>
<dbReference type="InterPro" id="IPR026960">
    <property type="entry name" value="RVT-Znf"/>
</dbReference>
<sequence>MARRFTAEEKELIKDNLLTLVGRLTNPREQKMSSVLPYLAKKWDVDPSSGSDLGRDCFQFRFEAEEDIQEVLRNRPYQFGRWMLIIPFWINIRGIPLHYWHEKVVRNIGLELGELESYAVTQSSARVRVIVDGLKPLAMEPTLDFDTGEESIITRCPEKPSDAANTHTDNGVAPMQRTKSLTARRSPLRESREHIMPQNRLFQQRYDRRGRPFGERISAAAPRPTGPRNKLAPPAQPAIQTAANEISAPPNEQREHAYYSPPYSRRRLHQNGGEHQQEDRDNRRNSPRLQWKAKSTLADQEATSQRRSSHSPRPSLGRNLDRTDFPPLNEGIANATTVGATNSRSSHPRWRTKPSVPDHEATAQRSQKGASRQHSEQVLVANNVLTPPNIPSREKVMEELREVTLQYLNVDDPTERAARQQRVLQSELDGTVEETAANIIQASTNAALASPAPTNHQDTAPFSQTTSPSNGGVNPVRRRGRPARSGASRTHVRLSPKVYAGMGSKKRNLNQLQTSPGTSKAQAPKPARKQRRTTASTAPPITLIPPVAKPQMDFICEIAIFLSNAKLELSWTVEPHDNQTRPLLNPSGQGSGAGWILRELFPFKLEHNRTVTDYGASMIQVEDNEATEAQRTTEQALNKGIWACKTSPNLHLFLWKIFHGALPLGENLAKRGMLTNISCRRCGELETADHIFLHCAFTRQIWSASIWRNEFILTDTSTLATIFLESANYINLPPLGIKETIFPWICWAIWTVRNYLIFENRNFEPTDILSKAIANAREWNAAQLPGLDPPIARNPRLPPTLTITTEPACFTDAAWHSSTNRAGCGWYILTPEKTITLQGTRMFEHISSPLIAEALAIQSALLHALDAGITLISIKSDCQVLINALSSKYHSADIYGIIRDIEALSYRFSRISFSFIPRSQNSIADTLAKSAMYSAFPN</sequence>
<evidence type="ECO:0000259" key="2">
    <source>
        <dbReference type="Pfam" id="PF13456"/>
    </source>
</evidence>
<dbReference type="OrthoDB" id="1113780at2759"/>
<dbReference type="AlphaFoldDB" id="A0A8X7R0J9"/>
<evidence type="ECO:0000259" key="4">
    <source>
        <dbReference type="Pfam" id="PF14111"/>
    </source>
</evidence>
<dbReference type="PANTHER" id="PTHR47074:SF49">
    <property type="entry name" value="POLYNUCLEOTIDYL TRANSFERASE, RIBONUCLEASE H-LIKE SUPERFAMILY PROTEIN"/>
    <property type="match status" value="1"/>
</dbReference>
<dbReference type="InterPro" id="IPR002156">
    <property type="entry name" value="RNaseH_domain"/>
</dbReference>
<feature type="compositionally biased region" description="Basic and acidic residues" evidence="1">
    <location>
        <begin position="205"/>
        <end position="214"/>
    </location>
</feature>
<feature type="domain" description="Reverse transcriptase zinc-binding" evidence="3">
    <location>
        <begin position="630"/>
        <end position="702"/>
    </location>
</feature>
<keyword evidence="6" id="KW-1185">Reference proteome</keyword>
<dbReference type="InterPro" id="IPR052929">
    <property type="entry name" value="RNase_H-like_EbsB-rel"/>
</dbReference>
<dbReference type="Pfam" id="PF13456">
    <property type="entry name" value="RVT_3"/>
    <property type="match status" value="1"/>
</dbReference>
<dbReference type="GO" id="GO:0003676">
    <property type="term" value="F:nucleic acid binding"/>
    <property type="evidence" value="ECO:0007669"/>
    <property type="project" value="InterPro"/>
</dbReference>
<dbReference type="InterPro" id="IPR036397">
    <property type="entry name" value="RNaseH_sf"/>
</dbReference>
<evidence type="ECO:0000313" key="6">
    <source>
        <dbReference type="Proteomes" id="UP000886595"/>
    </source>
</evidence>
<feature type="compositionally biased region" description="Polar residues" evidence="1">
    <location>
        <begin position="448"/>
        <end position="469"/>
    </location>
</feature>
<evidence type="ECO:0000313" key="5">
    <source>
        <dbReference type="EMBL" id="KAG2277428.1"/>
    </source>
</evidence>
<evidence type="ECO:0000256" key="1">
    <source>
        <dbReference type="SAM" id="MobiDB-lite"/>
    </source>
</evidence>
<feature type="domain" description="DUF4283" evidence="4">
    <location>
        <begin position="18"/>
        <end position="89"/>
    </location>
</feature>
<dbReference type="Gene3D" id="3.30.420.10">
    <property type="entry name" value="Ribonuclease H-like superfamily/Ribonuclease H"/>
    <property type="match status" value="1"/>
</dbReference>
<accession>A0A8X7R0J9</accession>
<dbReference type="CDD" id="cd06222">
    <property type="entry name" value="RNase_H_like"/>
    <property type="match status" value="1"/>
</dbReference>
<feature type="compositionally biased region" description="Polar residues" evidence="1">
    <location>
        <begin position="334"/>
        <end position="345"/>
    </location>
</feature>
<comment type="caution">
    <text evidence="5">The sequence shown here is derived from an EMBL/GenBank/DDBJ whole genome shotgun (WGS) entry which is preliminary data.</text>
</comment>
<reference evidence="5 6" key="1">
    <citation type="submission" date="2020-02" db="EMBL/GenBank/DDBJ databases">
        <authorList>
            <person name="Ma Q."/>
            <person name="Huang Y."/>
            <person name="Song X."/>
            <person name="Pei D."/>
        </authorList>
    </citation>
    <scope>NUCLEOTIDE SEQUENCE [LARGE SCALE GENOMIC DNA]</scope>
    <source>
        <strain evidence="5">Sxm20200214</strain>
        <tissue evidence="5">Leaf</tissue>
    </source>
</reference>
<dbReference type="InterPro" id="IPR025558">
    <property type="entry name" value="DUF4283"/>
</dbReference>
<dbReference type="SUPFAM" id="SSF53098">
    <property type="entry name" value="Ribonuclease H-like"/>
    <property type="match status" value="1"/>
</dbReference>
<feature type="compositionally biased region" description="Polar residues" evidence="1">
    <location>
        <begin position="509"/>
        <end position="521"/>
    </location>
</feature>